<gene>
    <name evidence="2" type="ORF">I6G64_18775</name>
</gene>
<dbReference type="Pfam" id="PF24295">
    <property type="entry name" value="DUF7480"/>
    <property type="match status" value="1"/>
</dbReference>
<sequence>MKIIIVFILVLLITSCHMNDPRPENHRANVTTVGSRVCVISPGSEGESISSLSISEVGSDLNMLNKTFTTENAPRLYPNKCAPNFGFKFEYGKAYVFSINSIHINENDTVNNGRSYSVTFSLWMDKGELKAIDIN</sequence>
<dbReference type="EMBL" id="CP065673">
    <property type="protein sequence ID" value="QPS19611.1"/>
    <property type="molecule type" value="Genomic_DNA"/>
</dbReference>
<dbReference type="PROSITE" id="PS51257">
    <property type="entry name" value="PROKAR_LIPOPROTEIN"/>
    <property type="match status" value="1"/>
</dbReference>
<keyword evidence="3" id="KW-1185">Reference proteome</keyword>
<organism evidence="2 3">
    <name type="scientific">Serratia plymuthica</name>
    <dbReference type="NCBI Taxonomy" id="82996"/>
    <lineage>
        <taxon>Bacteria</taxon>
        <taxon>Pseudomonadati</taxon>
        <taxon>Pseudomonadota</taxon>
        <taxon>Gammaproteobacteria</taxon>
        <taxon>Enterobacterales</taxon>
        <taxon>Yersiniaceae</taxon>
        <taxon>Serratia</taxon>
    </lineage>
</organism>
<name>A0A7T2SQ86_SERPL</name>
<dbReference type="NCBIfam" id="NF045617">
    <property type="entry name" value="mostly_LP"/>
    <property type="match status" value="1"/>
</dbReference>
<reference evidence="2 3" key="1">
    <citation type="submission" date="2020-12" db="EMBL/GenBank/DDBJ databases">
        <title>FDA dAtabase for Regulatory Grade micrObial Sequences (FDA-ARGOS): Supporting development and validation of Infectious Disease Dx tests.</title>
        <authorList>
            <person name="Sproer C."/>
            <person name="Gronow S."/>
            <person name="Severitt S."/>
            <person name="Schroder I."/>
            <person name="Tallon L."/>
            <person name="Sadzewicz L."/>
            <person name="Zhao X."/>
            <person name="Boylan J."/>
            <person name="Ott S."/>
            <person name="Bowen H."/>
            <person name="Vavikolanu K."/>
            <person name="Mehta A."/>
            <person name="Aluvathingal J."/>
            <person name="Nadendla S."/>
            <person name="Lowell S."/>
            <person name="Myers T."/>
            <person name="Yan Y."/>
            <person name="Sichtig H."/>
        </authorList>
    </citation>
    <scope>NUCLEOTIDE SEQUENCE [LARGE SCALE GENOMIC DNA]</scope>
    <source>
        <strain evidence="2 3">FDAARGOS_907</strain>
    </source>
</reference>
<evidence type="ECO:0000259" key="1">
    <source>
        <dbReference type="Pfam" id="PF24295"/>
    </source>
</evidence>
<protein>
    <recommendedName>
        <fullName evidence="1">DUF7480 domain-containing protein</fullName>
    </recommendedName>
</protein>
<accession>A0A7T2SQ86</accession>
<feature type="domain" description="DUF7480" evidence="1">
    <location>
        <begin position="26"/>
        <end position="124"/>
    </location>
</feature>
<dbReference type="InterPro" id="IPR055903">
    <property type="entry name" value="DUF7480"/>
</dbReference>
<dbReference type="Proteomes" id="UP000594967">
    <property type="component" value="Chromosome"/>
</dbReference>
<evidence type="ECO:0000313" key="3">
    <source>
        <dbReference type="Proteomes" id="UP000594967"/>
    </source>
</evidence>
<evidence type="ECO:0000313" key="2">
    <source>
        <dbReference type="EMBL" id="QPS19611.1"/>
    </source>
</evidence>
<dbReference type="RefSeq" id="WP_147424915.1">
    <property type="nucleotide sequence ID" value="NZ_CAMITG010000004.1"/>
</dbReference>
<proteinExistence type="predicted"/>
<dbReference type="InterPro" id="IPR054657">
    <property type="entry name" value="T6SS_periplasmic_put"/>
</dbReference>